<dbReference type="GO" id="GO:0004521">
    <property type="term" value="F:RNA endonuclease activity"/>
    <property type="evidence" value="ECO:0007669"/>
    <property type="project" value="UniProtKB-UniRule"/>
</dbReference>
<dbReference type="GO" id="GO:0004222">
    <property type="term" value="F:metalloendopeptidase activity"/>
    <property type="evidence" value="ECO:0007669"/>
    <property type="project" value="InterPro"/>
</dbReference>
<keyword evidence="6 7" id="KW-0862">Zinc</keyword>
<dbReference type="AlphaFoldDB" id="A0A4R6R6E9"/>
<evidence type="ECO:0000313" key="8">
    <source>
        <dbReference type="EMBL" id="TDP81510.1"/>
    </source>
</evidence>
<comment type="caution">
    <text evidence="8">The sequence shown here is derived from an EMBL/GenBank/DDBJ whole genome shotgun (WGS) entry which is preliminary data.</text>
</comment>
<accession>A0A4R6R6E9</accession>
<organism evidence="8 9">
    <name type="scientific">Oharaeibacter diazotrophicus</name>
    <dbReference type="NCBI Taxonomy" id="1920512"/>
    <lineage>
        <taxon>Bacteria</taxon>
        <taxon>Pseudomonadati</taxon>
        <taxon>Pseudomonadota</taxon>
        <taxon>Alphaproteobacteria</taxon>
        <taxon>Hyphomicrobiales</taxon>
        <taxon>Pleomorphomonadaceae</taxon>
        <taxon>Oharaeibacter</taxon>
    </lineage>
</organism>
<dbReference type="Pfam" id="PF02130">
    <property type="entry name" value="YbeY"/>
    <property type="match status" value="1"/>
</dbReference>
<dbReference type="NCBIfam" id="TIGR00043">
    <property type="entry name" value="rRNA maturation RNase YbeY"/>
    <property type="match status" value="1"/>
</dbReference>
<comment type="function">
    <text evidence="7">Single strand-specific metallo-endoribonuclease involved in late-stage 70S ribosome quality control and in maturation of the 3' terminus of the 16S rRNA.</text>
</comment>
<comment type="cofactor">
    <cofactor evidence="7">
        <name>Zn(2+)</name>
        <dbReference type="ChEBI" id="CHEBI:29105"/>
    </cofactor>
    <text evidence="7">Binds 1 zinc ion.</text>
</comment>
<protein>
    <recommendedName>
        <fullName evidence="7">Endoribonuclease YbeY</fullName>
        <ecNumber evidence="7">3.1.-.-</ecNumber>
    </recommendedName>
</protein>
<keyword evidence="4 7" id="KW-0255">Endonuclease</keyword>
<keyword evidence="5 7" id="KW-0378">Hydrolase</keyword>
<dbReference type="GO" id="GO:0005737">
    <property type="term" value="C:cytoplasm"/>
    <property type="evidence" value="ECO:0007669"/>
    <property type="project" value="UniProtKB-SubCell"/>
</dbReference>
<sequence length="167" mass="17692">MTAAPAIAVDVLVEAGDWPEGEAALVALVETAVAAAAARADAEILDGSEVSVVLTDDAGIRVLNARHRGIDKPTNVLSFPQDDPDADAYGPLLGDIVIARETVDREAVDGGLPFRHHLTHMVVHGFLHLVGYDHMEDDEAEEMERLETAILAALDIPDPYADAPLVG</sequence>
<feature type="binding site" evidence="7">
    <location>
        <position position="128"/>
    </location>
    <ligand>
        <name>Zn(2+)</name>
        <dbReference type="ChEBI" id="CHEBI:29105"/>
        <note>catalytic</note>
    </ligand>
</feature>
<dbReference type="InterPro" id="IPR002036">
    <property type="entry name" value="YbeY"/>
</dbReference>
<dbReference type="Proteomes" id="UP000294547">
    <property type="component" value="Unassembled WGS sequence"/>
</dbReference>
<dbReference type="EC" id="3.1.-.-" evidence="7"/>
<dbReference type="RefSeq" id="WP_126540687.1">
    <property type="nucleotide sequence ID" value="NZ_BSPM01000002.1"/>
</dbReference>
<name>A0A4R6R6E9_9HYPH</name>
<keyword evidence="2 7" id="KW-0540">Nuclease</keyword>
<evidence type="ECO:0000313" key="9">
    <source>
        <dbReference type="Proteomes" id="UP000294547"/>
    </source>
</evidence>
<dbReference type="PROSITE" id="PS01306">
    <property type="entry name" value="UPF0054"/>
    <property type="match status" value="1"/>
</dbReference>
<dbReference type="SUPFAM" id="SSF55486">
    <property type="entry name" value="Metalloproteases ('zincins'), catalytic domain"/>
    <property type="match status" value="1"/>
</dbReference>
<dbReference type="GO" id="GO:0008270">
    <property type="term" value="F:zinc ion binding"/>
    <property type="evidence" value="ECO:0007669"/>
    <property type="project" value="UniProtKB-UniRule"/>
</dbReference>
<dbReference type="InterPro" id="IPR023091">
    <property type="entry name" value="MetalPrtase_cat_dom_sf_prd"/>
</dbReference>
<dbReference type="Gene3D" id="3.40.390.30">
    <property type="entry name" value="Metalloproteases ('zincins'), catalytic domain"/>
    <property type="match status" value="1"/>
</dbReference>
<reference evidence="8 9" key="1">
    <citation type="submission" date="2019-03" db="EMBL/GenBank/DDBJ databases">
        <title>Genomic Encyclopedia of Type Strains, Phase IV (KMG-IV): sequencing the most valuable type-strain genomes for metagenomic binning, comparative biology and taxonomic classification.</title>
        <authorList>
            <person name="Goeker M."/>
        </authorList>
    </citation>
    <scope>NUCLEOTIDE SEQUENCE [LARGE SCALE GENOMIC DNA]</scope>
    <source>
        <strain evidence="8 9">DSM 102969</strain>
    </source>
</reference>
<dbReference type="OrthoDB" id="9807740at2"/>
<keyword evidence="7" id="KW-0963">Cytoplasm</keyword>
<evidence type="ECO:0000256" key="6">
    <source>
        <dbReference type="ARBA" id="ARBA00022833"/>
    </source>
</evidence>
<evidence type="ECO:0000256" key="7">
    <source>
        <dbReference type="HAMAP-Rule" id="MF_00009"/>
    </source>
</evidence>
<dbReference type="GO" id="GO:0006364">
    <property type="term" value="P:rRNA processing"/>
    <property type="evidence" value="ECO:0007669"/>
    <property type="project" value="UniProtKB-UniRule"/>
</dbReference>
<keyword evidence="3 7" id="KW-0479">Metal-binding</keyword>
<feature type="binding site" evidence="7">
    <location>
        <position position="134"/>
    </location>
    <ligand>
        <name>Zn(2+)</name>
        <dbReference type="ChEBI" id="CHEBI:29105"/>
        <note>catalytic</note>
    </ligand>
</feature>
<evidence type="ECO:0000256" key="5">
    <source>
        <dbReference type="ARBA" id="ARBA00022801"/>
    </source>
</evidence>
<evidence type="ECO:0000256" key="4">
    <source>
        <dbReference type="ARBA" id="ARBA00022759"/>
    </source>
</evidence>
<dbReference type="EMBL" id="SNXY01000012">
    <property type="protein sequence ID" value="TDP81510.1"/>
    <property type="molecule type" value="Genomic_DNA"/>
</dbReference>
<dbReference type="PANTHER" id="PTHR46986">
    <property type="entry name" value="ENDORIBONUCLEASE YBEY, CHLOROPLASTIC"/>
    <property type="match status" value="1"/>
</dbReference>
<feature type="binding site" evidence="7">
    <location>
        <position position="124"/>
    </location>
    <ligand>
        <name>Zn(2+)</name>
        <dbReference type="ChEBI" id="CHEBI:29105"/>
        <note>catalytic</note>
    </ligand>
</feature>
<comment type="similarity">
    <text evidence="1 7">Belongs to the endoribonuclease YbeY family.</text>
</comment>
<gene>
    <name evidence="7" type="primary">ybeY</name>
    <name evidence="8" type="ORF">EDD54_4380</name>
</gene>
<keyword evidence="7" id="KW-0690">Ribosome biogenesis</keyword>
<keyword evidence="9" id="KW-1185">Reference proteome</keyword>
<evidence type="ECO:0000256" key="3">
    <source>
        <dbReference type="ARBA" id="ARBA00022723"/>
    </source>
</evidence>
<proteinExistence type="inferred from homology"/>
<evidence type="ECO:0000256" key="1">
    <source>
        <dbReference type="ARBA" id="ARBA00010875"/>
    </source>
</evidence>
<dbReference type="HAMAP" id="MF_00009">
    <property type="entry name" value="Endoribonucl_YbeY"/>
    <property type="match status" value="1"/>
</dbReference>
<dbReference type="PANTHER" id="PTHR46986:SF1">
    <property type="entry name" value="ENDORIBONUCLEASE YBEY, CHLOROPLASTIC"/>
    <property type="match status" value="1"/>
</dbReference>
<dbReference type="InterPro" id="IPR020549">
    <property type="entry name" value="YbeY_CS"/>
</dbReference>
<comment type="subcellular location">
    <subcellularLocation>
        <location evidence="7">Cytoplasm</location>
    </subcellularLocation>
</comment>
<evidence type="ECO:0000256" key="2">
    <source>
        <dbReference type="ARBA" id="ARBA00022722"/>
    </source>
</evidence>
<keyword evidence="7" id="KW-0698">rRNA processing</keyword>